<evidence type="ECO:0000256" key="3">
    <source>
        <dbReference type="ARBA" id="ARBA00022737"/>
    </source>
</evidence>
<dbReference type="Proteomes" id="UP000657200">
    <property type="component" value="Unassembled WGS sequence"/>
</dbReference>
<keyword evidence="4 6" id="KW-0408">Iron</keyword>
<comment type="catalytic activity">
    <reaction evidence="6">
        <text>glycolate + A = glyoxylate + AH2</text>
        <dbReference type="Rhea" id="RHEA:21264"/>
        <dbReference type="ChEBI" id="CHEBI:13193"/>
        <dbReference type="ChEBI" id="CHEBI:17499"/>
        <dbReference type="ChEBI" id="CHEBI:29805"/>
        <dbReference type="ChEBI" id="CHEBI:36655"/>
        <dbReference type="EC" id="1.1.99.14"/>
    </reaction>
</comment>
<reference evidence="10" key="1">
    <citation type="submission" date="2014-09" db="EMBL/GenBank/DDBJ databases">
        <authorList>
            <person name="Illeghems K.G."/>
        </authorList>
    </citation>
    <scope>NUCLEOTIDE SEQUENCE [LARGE SCALE GENOMIC DNA]</scope>
    <source>
        <strain evidence="10">LMG 23848T</strain>
    </source>
</reference>
<dbReference type="EC" id="1.1.99.14" evidence="6"/>
<organism evidence="8 10">
    <name type="scientific">Acetobacter ghanensis</name>
    <dbReference type="NCBI Taxonomy" id="431306"/>
    <lineage>
        <taxon>Bacteria</taxon>
        <taxon>Pseudomonadati</taxon>
        <taxon>Pseudomonadota</taxon>
        <taxon>Alphaproteobacteria</taxon>
        <taxon>Acetobacterales</taxon>
        <taxon>Acetobacteraceae</taxon>
        <taxon>Acetobacter</taxon>
    </lineage>
</organism>
<dbReference type="GO" id="GO:0051539">
    <property type="term" value="F:4 iron, 4 sulfur cluster binding"/>
    <property type="evidence" value="ECO:0007669"/>
    <property type="project" value="UniProtKB-UniRule"/>
</dbReference>
<dbReference type="GO" id="GO:0019154">
    <property type="term" value="F:glycolate dehydrogenase activity"/>
    <property type="evidence" value="ECO:0007669"/>
    <property type="project" value="UniProtKB-EC"/>
</dbReference>
<proteinExistence type="predicted"/>
<evidence type="ECO:0000256" key="6">
    <source>
        <dbReference type="PIRNR" id="PIRNR000139"/>
    </source>
</evidence>
<comment type="function">
    <text evidence="6">Component of a complex that catalyzes the oxidation of glycolate to glyoxylate.</text>
</comment>
<keyword evidence="9" id="KW-0560">Oxidoreductase</keyword>
<dbReference type="GO" id="GO:0046872">
    <property type="term" value="F:metal ion binding"/>
    <property type="evidence" value="ECO:0007669"/>
    <property type="project" value="UniProtKB-UniRule"/>
</dbReference>
<dbReference type="Gene3D" id="1.10.1060.10">
    <property type="entry name" value="Alpha-helical ferredoxin"/>
    <property type="match status" value="1"/>
</dbReference>
<evidence type="ECO:0000256" key="2">
    <source>
        <dbReference type="ARBA" id="ARBA00022723"/>
    </source>
</evidence>
<dbReference type="EMBL" id="WOTE01000002">
    <property type="protein sequence ID" value="NHO38805.1"/>
    <property type="molecule type" value="Genomic_DNA"/>
</dbReference>
<keyword evidence="3" id="KW-0677">Repeat</keyword>
<reference evidence="9 11" key="3">
    <citation type="journal article" date="2020" name="Int. J. Syst. Evol. Microbiol.">
        <title>Novel acetic acid bacteria from cider fermentations: Acetobacter conturbans sp. nov. and Acetobacter fallax sp. nov.</title>
        <authorList>
            <person name="Sombolestani A.S."/>
            <person name="Cleenwerck I."/>
            <person name="Cnockaert M."/>
            <person name="Borremans W."/>
            <person name="Wieme A.D."/>
            <person name="De Vuyst L."/>
            <person name="Vandamme P."/>
        </authorList>
    </citation>
    <scope>NUCLEOTIDE SEQUENCE [LARGE SCALE GENOMIC DNA]</scope>
    <source>
        <strain evidence="9 11">LMG 23848</strain>
    </source>
</reference>
<reference evidence="8" key="2">
    <citation type="submission" date="2014-09" db="EMBL/GenBank/DDBJ databases">
        <authorList>
            <person name="Magalhaes I.L.F."/>
            <person name="Oliveira U."/>
            <person name="Santos F.R."/>
            <person name="Vidigal T.H.D.A."/>
            <person name="Brescovit A.D."/>
            <person name="Santos A.J."/>
        </authorList>
    </citation>
    <scope>NUCLEOTIDE SEQUENCE</scope>
    <source>
        <strain evidence="8">LMG 23848T</strain>
    </source>
</reference>
<name>A0A0U5BLM5_9PROT</name>
<gene>
    <name evidence="8" type="primary">glcF</name>
    <name evidence="8" type="ORF">AGA_2546</name>
    <name evidence="9" type="ORF">GOB80_03730</name>
</gene>
<keyword evidence="6" id="KW-0813">Transport</keyword>
<dbReference type="SUPFAM" id="SSF54862">
    <property type="entry name" value="4Fe-4S ferredoxins"/>
    <property type="match status" value="1"/>
</dbReference>
<dbReference type="Pfam" id="PF13183">
    <property type="entry name" value="Fer4_8"/>
    <property type="match status" value="1"/>
</dbReference>
<feature type="domain" description="4Fe-4S ferredoxin-type" evidence="7">
    <location>
        <begin position="16"/>
        <end position="46"/>
    </location>
</feature>
<dbReference type="InterPro" id="IPR017900">
    <property type="entry name" value="4Fe4S_Fe_S_CS"/>
</dbReference>
<dbReference type="PROSITE" id="PS51379">
    <property type="entry name" value="4FE4S_FER_2"/>
    <property type="match status" value="2"/>
</dbReference>
<keyword evidence="11" id="KW-1185">Reference proteome</keyword>
<dbReference type="PIRSF" id="PIRSF000139">
    <property type="entry name" value="Glc_ox_4Fe-4S"/>
    <property type="match status" value="1"/>
</dbReference>
<evidence type="ECO:0000259" key="7">
    <source>
        <dbReference type="PROSITE" id="PS51379"/>
    </source>
</evidence>
<dbReference type="RefSeq" id="WP_059024478.1">
    <property type="nucleotide sequence ID" value="NZ_JBNZCO010000007.1"/>
</dbReference>
<keyword evidence="2 6" id="KW-0479">Metal-binding</keyword>
<dbReference type="InterPro" id="IPR017896">
    <property type="entry name" value="4Fe4S_Fe-S-bd"/>
</dbReference>
<comment type="cofactor">
    <cofactor evidence="6">
        <name>[4Fe-4S] cluster</name>
        <dbReference type="ChEBI" id="CHEBI:49883"/>
    </cofactor>
    <text evidence="6">Binds 2 [4Fe-4S] clusters.</text>
</comment>
<dbReference type="InterPro" id="IPR004017">
    <property type="entry name" value="Cys_rich_dom"/>
</dbReference>
<dbReference type="PATRIC" id="fig|431306.5.peg.2627"/>
<sequence length="444" mass="48032">MLSHIPQAALDADPNVKLAKDIIGNCVHCGVCLSRCPTYAVKHEENDSPRGRIFLMKDMYEKGGAPDAKTVEHLDRCLTCLACEAICPSGVEYSKLIAHGREYVEEHYKRPLFQRAVRELLIRLIPNARLFRLAIFGGRLGRPFRGLFSGTLRAMLDMVPTTPLPAPSPVDRPQTFLPAPEGGKAVKPRKRVALLNGCVQTVLDTAINEATIRLLQRHGVEVVVAAGSGCCGAPAEHMGDEAQALPLVKANIDAWLREADGPNGLDAIVINTSGCGTSIKAYGHALRLDPEWADKAARVSAMARDITEFMVEIGLEKPTTPTGLRVVYHSACSMQHGQRIVNQPKDLLREAGFTVLDVPEGYLCCGSAGTYNLLQPEIANELKERKLRNIRSVDAQIAASGNIGCMTQLASEVGLPFVHTVELLDWATGGPEPAALKGQKLAAE</sequence>
<dbReference type="AlphaFoldDB" id="A0A0U5BLM5"/>
<keyword evidence="1 6" id="KW-0004">4Fe-4S</keyword>
<dbReference type="PROSITE" id="PS00198">
    <property type="entry name" value="4FE4S_FER_1"/>
    <property type="match status" value="2"/>
</dbReference>
<evidence type="ECO:0000256" key="1">
    <source>
        <dbReference type="ARBA" id="ARBA00022485"/>
    </source>
</evidence>
<evidence type="ECO:0000313" key="10">
    <source>
        <dbReference type="Proteomes" id="UP000068250"/>
    </source>
</evidence>
<feature type="domain" description="4Fe-4S ferredoxin-type" evidence="7">
    <location>
        <begin position="67"/>
        <end position="91"/>
    </location>
</feature>
<protein>
    <recommendedName>
        <fullName evidence="6">Glycolate oxidase iron-sulfur subunit</fullName>
        <ecNumber evidence="6">1.1.99.14</ecNumber>
    </recommendedName>
</protein>
<dbReference type="PANTHER" id="PTHR32479:SF17">
    <property type="entry name" value="GLYCOLATE OXIDASE IRON-SULFUR SUBUNIT"/>
    <property type="match status" value="1"/>
</dbReference>
<evidence type="ECO:0000256" key="5">
    <source>
        <dbReference type="ARBA" id="ARBA00023014"/>
    </source>
</evidence>
<evidence type="ECO:0000256" key="4">
    <source>
        <dbReference type="ARBA" id="ARBA00023004"/>
    </source>
</evidence>
<dbReference type="InterPro" id="IPR009051">
    <property type="entry name" value="Helical_ferredxn"/>
</dbReference>
<evidence type="ECO:0000313" key="9">
    <source>
        <dbReference type="EMBL" id="NHO38805.1"/>
    </source>
</evidence>
<evidence type="ECO:0000313" key="8">
    <source>
        <dbReference type="EMBL" id="CEF57230.1"/>
    </source>
</evidence>
<dbReference type="OrthoDB" id="9765258at2"/>
<dbReference type="Pfam" id="PF02754">
    <property type="entry name" value="CCG"/>
    <property type="match status" value="2"/>
</dbReference>
<keyword evidence="6" id="KW-0249">Electron transport</keyword>
<dbReference type="STRING" id="431306.AGA_2546"/>
<dbReference type="NCBIfam" id="NF008434">
    <property type="entry name" value="PRK11274.1"/>
    <property type="match status" value="1"/>
</dbReference>
<evidence type="ECO:0000313" key="11">
    <source>
        <dbReference type="Proteomes" id="UP000657200"/>
    </source>
</evidence>
<keyword evidence="5 6" id="KW-0411">Iron-sulfur</keyword>
<dbReference type="Proteomes" id="UP000068250">
    <property type="component" value="Chromosome I"/>
</dbReference>
<dbReference type="EMBL" id="LN609302">
    <property type="protein sequence ID" value="CEF57230.1"/>
    <property type="molecule type" value="Genomic_DNA"/>
</dbReference>
<comment type="catalytic activity">
    <reaction evidence="6">
        <text>(R)-lactate + A = pyruvate + AH2</text>
        <dbReference type="Rhea" id="RHEA:15089"/>
        <dbReference type="ChEBI" id="CHEBI:13193"/>
        <dbReference type="ChEBI" id="CHEBI:15361"/>
        <dbReference type="ChEBI" id="CHEBI:16004"/>
        <dbReference type="ChEBI" id="CHEBI:17499"/>
    </reaction>
</comment>
<dbReference type="PANTHER" id="PTHR32479">
    <property type="entry name" value="GLYCOLATE OXIDASE IRON-SULFUR SUBUNIT"/>
    <property type="match status" value="1"/>
</dbReference>
<accession>A0A0U5BLM5</accession>
<dbReference type="InterPro" id="IPR012257">
    <property type="entry name" value="Glc_ox_4Fe-4S"/>
</dbReference>